<feature type="region of interest" description="Disordered" evidence="1">
    <location>
        <begin position="124"/>
        <end position="145"/>
    </location>
</feature>
<evidence type="ECO:0000256" key="2">
    <source>
        <dbReference type="SAM" id="SignalP"/>
    </source>
</evidence>
<feature type="compositionally biased region" description="Basic and acidic residues" evidence="1">
    <location>
        <begin position="125"/>
        <end position="141"/>
    </location>
</feature>
<dbReference type="InterPro" id="IPR035940">
    <property type="entry name" value="CAP_sf"/>
</dbReference>
<accession>A0AA89CM37</accession>
<dbReference type="Pfam" id="PF00188">
    <property type="entry name" value="CAP"/>
    <property type="match status" value="1"/>
</dbReference>
<evidence type="ECO:0000313" key="5">
    <source>
        <dbReference type="Proteomes" id="UP000030016"/>
    </source>
</evidence>
<comment type="caution">
    <text evidence="4">The sequence shown here is derived from an EMBL/GenBank/DDBJ whole genome shotgun (WGS) entry which is preliminary data.</text>
</comment>
<dbReference type="Gene3D" id="3.40.33.10">
    <property type="entry name" value="CAP"/>
    <property type="match status" value="1"/>
</dbReference>
<organism evidence="4 5">
    <name type="scientific">Clostridium novyi A str. 4570</name>
    <dbReference type="NCBI Taxonomy" id="1444290"/>
    <lineage>
        <taxon>Bacteria</taxon>
        <taxon>Bacillati</taxon>
        <taxon>Bacillota</taxon>
        <taxon>Clostridia</taxon>
        <taxon>Eubacteriales</taxon>
        <taxon>Clostridiaceae</taxon>
        <taxon>Clostridium</taxon>
    </lineage>
</organism>
<sequence length="351" mass="40013">MKKKVLAGLIMAGMMSIPNVVQATERINVNRLYRQDICRTYNYVGGDFYSLLCKNLNGQNRTCSLMVINTYDIVKLLNKPFMFNNTNTCVSNYVVYPYTSMNMKENIFKYNHITKKANLEISKNNNKDVKENSEIEVKNQDKPQVNNKEVSVKEVNNDINKEATENKAVVSNSNLNKEENKNESLKPEVKSEVKPEVKKETTLNKKEEGKLTVAYKKAVNEKMVQLVNELRASKGAAPLKSIAVLNDLAEKRSEYMAKTGEFSHNDRNGNFIFKDDLNRVNYTWNFVGENIAQNYYSEDPNKLAEALFDQWKNSPGHYANMIKQDFNQIGFGIGIADDGKVYATQGFVGVR</sequence>
<gene>
    <name evidence="4" type="ORF">Z969_07815</name>
</gene>
<dbReference type="Proteomes" id="UP000030016">
    <property type="component" value="Unassembled WGS sequence"/>
</dbReference>
<reference evidence="4 5" key="1">
    <citation type="submission" date="2014-01" db="EMBL/GenBank/DDBJ databases">
        <title>Plasmidome dynamics in the species complex Clostridium novyi sensu lato converts strains of independent lineages into distinctly different pathogens.</title>
        <authorList>
            <person name="Skarin H."/>
            <person name="Segerman B."/>
        </authorList>
    </citation>
    <scope>NUCLEOTIDE SEQUENCE [LARGE SCALE GENOMIC DNA]</scope>
    <source>
        <strain evidence="4 5">4570</strain>
    </source>
</reference>
<name>A0AA89CM37_CLONO</name>
<dbReference type="RefSeq" id="WP_039250115.1">
    <property type="nucleotide sequence ID" value="NZ_JDRX01000017.1"/>
</dbReference>
<dbReference type="PANTHER" id="PTHR31157">
    <property type="entry name" value="SCP DOMAIN-CONTAINING PROTEIN"/>
    <property type="match status" value="1"/>
</dbReference>
<evidence type="ECO:0000256" key="1">
    <source>
        <dbReference type="SAM" id="MobiDB-lite"/>
    </source>
</evidence>
<dbReference type="InterPro" id="IPR014044">
    <property type="entry name" value="CAP_dom"/>
</dbReference>
<dbReference type="EMBL" id="JDRX01000017">
    <property type="protein sequence ID" value="KGN01732.1"/>
    <property type="molecule type" value="Genomic_DNA"/>
</dbReference>
<dbReference type="PANTHER" id="PTHR31157:SF1">
    <property type="entry name" value="SCP DOMAIN-CONTAINING PROTEIN"/>
    <property type="match status" value="1"/>
</dbReference>
<evidence type="ECO:0000259" key="3">
    <source>
        <dbReference type="Pfam" id="PF00188"/>
    </source>
</evidence>
<feature type="region of interest" description="Disordered" evidence="1">
    <location>
        <begin position="172"/>
        <end position="201"/>
    </location>
</feature>
<dbReference type="SUPFAM" id="SSF55797">
    <property type="entry name" value="PR-1-like"/>
    <property type="match status" value="1"/>
</dbReference>
<proteinExistence type="predicted"/>
<evidence type="ECO:0000313" key="4">
    <source>
        <dbReference type="EMBL" id="KGN01732.1"/>
    </source>
</evidence>
<dbReference type="CDD" id="cd05379">
    <property type="entry name" value="CAP_bacterial"/>
    <property type="match status" value="1"/>
</dbReference>
<feature type="compositionally biased region" description="Basic and acidic residues" evidence="1">
    <location>
        <begin position="176"/>
        <end position="201"/>
    </location>
</feature>
<protein>
    <recommendedName>
        <fullName evidence="3">SCP domain-containing protein</fullName>
    </recommendedName>
</protein>
<feature type="chain" id="PRO_5041718681" description="SCP domain-containing protein" evidence="2">
    <location>
        <begin position="24"/>
        <end position="351"/>
    </location>
</feature>
<keyword evidence="2" id="KW-0732">Signal</keyword>
<feature type="domain" description="SCP" evidence="3">
    <location>
        <begin position="225"/>
        <end position="345"/>
    </location>
</feature>
<feature type="signal peptide" evidence="2">
    <location>
        <begin position="1"/>
        <end position="23"/>
    </location>
</feature>
<dbReference type="AlphaFoldDB" id="A0AA89CM37"/>